<dbReference type="EMBL" id="QNUL01000012">
    <property type="protein sequence ID" value="REA60140.1"/>
    <property type="molecule type" value="Genomic_DNA"/>
</dbReference>
<dbReference type="RefSeq" id="WP_115831885.1">
    <property type="nucleotide sequence ID" value="NZ_QNUL01000012.1"/>
</dbReference>
<proteinExistence type="predicted"/>
<evidence type="ECO:0000313" key="1">
    <source>
        <dbReference type="EMBL" id="REA60140.1"/>
    </source>
</evidence>
<reference evidence="1 2" key="1">
    <citation type="submission" date="2018-07" db="EMBL/GenBank/DDBJ databases">
        <title>Dyadobacter roseus sp. nov., isolated from rose rhizosphere soil.</title>
        <authorList>
            <person name="Chen L."/>
        </authorList>
    </citation>
    <scope>NUCLEOTIDE SEQUENCE [LARGE SCALE GENOMIC DNA]</scope>
    <source>
        <strain evidence="1 2">RS19</strain>
    </source>
</reference>
<dbReference type="OrthoDB" id="1436925at2"/>
<keyword evidence="2" id="KW-1185">Reference proteome</keyword>
<protein>
    <recommendedName>
        <fullName evidence="3">Viral A-type inclusion protein</fullName>
    </recommendedName>
</protein>
<evidence type="ECO:0000313" key="2">
    <source>
        <dbReference type="Proteomes" id="UP000256373"/>
    </source>
</evidence>
<dbReference type="AlphaFoldDB" id="A0A3D8YAL3"/>
<gene>
    <name evidence="1" type="ORF">DSL64_15820</name>
</gene>
<comment type="caution">
    <text evidence="1">The sequence shown here is derived from an EMBL/GenBank/DDBJ whole genome shotgun (WGS) entry which is preliminary data.</text>
</comment>
<name>A0A3D8YAL3_9BACT</name>
<accession>A0A3D8YAL3</accession>
<organism evidence="1 2">
    <name type="scientific">Dyadobacter luteus</name>
    <dbReference type="NCBI Taxonomy" id="2259619"/>
    <lineage>
        <taxon>Bacteria</taxon>
        <taxon>Pseudomonadati</taxon>
        <taxon>Bacteroidota</taxon>
        <taxon>Cytophagia</taxon>
        <taxon>Cytophagales</taxon>
        <taxon>Spirosomataceae</taxon>
        <taxon>Dyadobacter</taxon>
    </lineage>
</organism>
<dbReference type="Proteomes" id="UP000256373">
    <property type="component" value="Unassembled WGS sequence"/>
</dbReference>
<sequence>MKKNILILFMIGVLNACSSKQDSAKHQEDSMDHAASEHAHMSAIDPAARELMSIHDSIMLQMDVAMSLKSKIRSHVKTLDSLLAKTSDNGIKPKKIQADSLLSKLDKADKAMMDWMHHYKADTLGKLDDESKTAYIRDQRQQIEKVGKLMSESISEARQFVNP</sequence>
<evidence type="ECO:0008006" key="3">
    <source>
        <dbReference type="Google" id="ProtNLM"/>
    </source>
</evidence>